<gene>
    <name evidence="1" type="ORF">CAEBREN_14916</name>
</gene>
<dbReference type="EMBL" id="GL379842">
    <property type="protein sequence ID" value="EGT53614.1"/>
    <property type="molecule type" value="Genomic_DNA"/>
</dbReference>
<dbReference type="InParanoid" id="G0N673"/>
<evidence type="ECO:0000313" key="2">
    <source>
        <dbReference type="Proteomes" id="UP000008068"/>
    </source>
</evidence>
<organism evidence="2">
    <name type="scientific">Caenorhabditis brenneri</name>
    <name type="common">Nematode worm</name>
    <dbReference type="NCBI Taxonomy" id="135651"/>
    <lineage>
        <taxon>Eukaryota</taxon>
        <taxon>Metazoa</taxon>
        <taxon>Ecdysozoa</taxon>
        <taxon>Nematoda</taxon>
        <taxon>Chromadorea</taxon>
        <taxon>Rhabditida</taxon>
        <taxon>Rhabditina</taxon>
        <taxon>Rhabditomorpha</taxon>
        <taxon>Rhabditoidea</taxon>
        <taxon>Rhabditidae</taxon>
        <taxon>Peloderinae</taxon>
        <taxon>Caenorhabditis</taxon>
    </lineage>
</organism>
<proteinExistence type="predicted"/>
<dbReference type="Proteomes" id="UP000008068">
    <property type="component" value="Unassembled WGS sequence"/>
</dbReference>
<reference evidence="2" key="1">
    <citation type="submission" date="2011-07" db="EMBL/GenBank/DDBJ databases">
        <authorList>
            <consortium name="Caenorhabditis brenneri Sequencing and Analysis Consortium"/>
            <person name="Wilson R.K."/>
        </authorList>
    </citation>
    <scope>NUCLEOTIDE SEQUENCE [LARGE SCALE GENOMIC DNA]</scope>
    <source>
        <strain evidence="2">PB2801</strain>
    </source>
</reference>
<sequence>MTYHVVYPFNFFAKLPDLARQNLTRQIKLQDLILLSSCSKRCAMAIRISRVPPAIISCILKIDTIGICIPGSSFWWKFELGEFDPENIFKIKDIPVIISQEGILKTVLKKNLDTFRVHQLRRRISLWAGYNLCCAEGGPTRILTIGTLRCRTSHYIDTKDGLDILRDDGLLGTILKHYMSILFVVWHERFPERQPE</sequence>
<protein>
    <recommendedName>
        <fullName evidence="3">F-box domain-containing protein</fullName>
    </recommendedName>
</protein>
<evidence type="ECO:0000313" key="1">
    <source>
        <dbReference type="EMBL" id="EGT53614.1"/>
    </source>
</evidence>
<accession>G0N673</accession>
<dbReference type="PANTHER" id="PTHR21503">
    <property type="entry name" value="F-BOX-CONTAINING HYPOTHETICAL PROTEIN C.ELEGANS"/>
    <property type="match status" value="1"/>
</dbReference>
<evidence type="ECO:0008006" key="3">
    <source>
        <dbReference type="Google" id="ProtNLM"/>
    </source>
</evidence>
<keyword evidence="2" id="KW-1185">Reference proteome</keyword>
<dbReference type="AlphaFoldDB" id="G0N673"/>
<name>G0N673_CAEBE</name>
<dbReference type="PANTHER" id="PTHR21503:SF8">
    <property type="entry name" value="F-BOX ASSOCIATED DOMAIN-CONTAINING PROTEIN-RELATED"/>
    <property type="match status" value="1"/>
</dbReference>
<dbReference type="HOGENOM" id="CLU_1391352_0_0_1"/>